<name>A0AA35PQD8_9SAUR</name>
<feature type="transmembrane region" description="Helical" evidence="6">
    <location>
        <begin position="103"/>
        <end position="124"/>
    </location>
</feature>
<dbReference type="InterPro" id="IPR018499">
    <property type="entry name" value="Tetraspanin/Peripherin"/>
</dbReference>
<organism evidence="7 8">
    <name type="scientific">Podarcis lilfordi</name>
    <name type="common">Lilford's wall lizard</name>
    <dbReference type="NCBI Taxonomy" id="74358"/>
    <lineage>
        <taxon>Eukaryota</taxon>
        <taxon>Metazoa</taxon>
        <taxon>Chordata</taxon>
        <taxon>Craniata</taxon>
        <taxon>Vertebrata</taxon>
        <taxon>Euteleostomi</taxon>
        <taxon>Lepidosauria</taxon>
        <taxon>Squamata</taxon>
        <taxon>Bifurcata</taxon>
        <taxon>Unidentata</taxon>
        <taxon>Episquamata</taxon>
        <taxon>Laterata</taxon>
        <taxon>Lacertibaenia</taxon>
        <taxon>Lacertidae</taxon>
        <taxon>Podarcis</taxon>
    </lineage>
</organism>
<evidence type="ECO:0000256" key="6">
    <source>
        <dbReference type="RuleBase" id="RU361218"/>
    </source>
</evidence>
<dbReference type="PANTHER" id="PTHR19282">
    <property type="entry name" value="TETRASPANIN"/>
    <property type="match status" value="1"/>
</dbReference>
<keyword evidence="4 6" id="KW-1133">Transmembrane helix</keyword>
<dbReference type="PANTHER" id="PTHR19282:SF477">
    <property type="entry name" value="TETRASPANIN"/>
    <property type="match status" value="1"/>
</dbReference>
<proteinExistence type="inferred from homology"/>
<gene>
    <name evidence="7" type="ORF">PODLI_1B028988</name>
</gene>
<dbReference type="PIRSF" id="PIRSF002419">
    <property type="entry name" value="Tetraspanin"/>
    <property type="match status" value="1"/>
</dbReference>
<feature type="transmembrane region" description="Helical" evidence="6">
    <location>
        <begin position="28"/>
        <end position="55"/>
    </location>
</feature>
<feature type="transmembrane region" description="Helical" evidence="6">
    <location>
        <begin position="67"/>
        <end position="91"/>
    </location>
</feature>
<feature type="transmembrane region" description="Helical" evidence="6">
    <location>
        <begin position="230"/>
        <end position="252"/>
    </location>
</feature>
<evidence type="ECO:0000256" key="3">
    <source>
        <dbReference type="ARBA" id="ARBA00022692"/>
    </source>
</evidence>
<keyword evidence="5 6" id="KW-0472">Membrane</keyword>
<keyword evidence="8" id="KW-1185">Reference proteome</keyword>
<reference evidence="7" key="1">
    <citation type="submission" date="2022-12" db="EMBL/GenBank/DDBJ databases">
        <authorList>
            <person name="Alioto T."/>
            <person name="Alioto T."/>
            <person name="Gomez Garrido J."/>
        </authorList>
    </citation>
    <scope>NUCLEOTIDE SEQUENCE</scope>
</reference>
<comment type="subcellular location">
    <subcellularLocation>
        <location evidence="1 6">Membrane</location>
        <topology evidence="1 6">Multi-pass membrane protein</topology>
    </subcellularLocation>
</comment>
<evidence type="ECO:0000313" key="8">
    <source>
        <dbReference type="Proteomes" id="UP001178461"/>
    </source>
</evidence>
<dbReference type="SUPFAM" id="SSF48652">
    <property type="entry name" value="Tetraspanin"/>
    <property type="match status" value="1"/>
</dbReference>
<dbReference type="AlphaFoldDB" id="A0AA35PQD8"/>
<dbReference type="InterPro" id="IPR008952">
    <property type="entry name" value="Tetraspanin_EC2_sf"/>
</dbReference>
<dbReference type="GO" id="GO:0005886">
    <property type="term" value="C:plasma membrane"/>
    <property type="evidence" value="ECO:0007669"/>
    <property type="project" value="TreeGrafter"/>
</dbReference>
<comment type="similarity">
    <text evidence="2 6">Belongs to the tetraspanin (TM4SF) family.</text>
</comment>
<keyword evidence="3 6" id="KW-0812">Transmembrane</keyword>
<protein>
    <recommendedName>
        <fullName evidence="6">Tetraspanin</fullName>
    </recommendedName>
</protein>
<dbReference type="Proteomes" id="UP001178461">
    <property type="component" value="Chromosome 17"/>
</dbReference>
<evidence type="ECO:0000256" key="4">
    <source>
        <dbReference type="ARBA" id="ARBA00022989"/>
    </source>
</evidence>
<accession>A0AA35PQD8</accession>
<dbReference type="Gene3D" id="1.10.1450.10">
    <property type="entry name" value="Tetraspanin"/>
    <property type="match status" value="1"/>
</dbReference>
<evidence type="ECO:0000256" key="5">
    <source>
        <dbReference type="ARBA" id="ARBA00023136"/>
    </source>
</evidence>
<evidence type="ECO:0000256" key="2">
    <source>
        <dbReference type="ARBA" id="ARBA00006840"/>
    </source>
</evidence>
<dbReference type="Pfam" id="PF00335">
    <property type="entry name" value="Tetraspanin"/>
    <property type="match status" value="1"/>
</dbReference>
<evidence type="ECO:0000256" key="1">
    <source>
        <dbReference type="ARBA" id="ARBA00004141"/>
    </source>
</evidence>
<evidence type="ECO:0000313" key="7">
    <source>
        <dbReference type="EMBL" id="CAI5796599.1"/>
    </source>
</evidence>
<dbReference type="InterPro" id="IPR000301">
    <property type="entry name" value="Tetraspanin_animals"/>
</dbReference>
<dbReference type="EMBL" id="OX395142">
    <property type="protein sequence ID" value="CAI5796599.1"/>
    <property type="molecule type" value="Genomic_DNA"/>
</dbReference>
<sequence length="270" mass="30381">MKRVQLNPSFNPSLMCITESWSRALAKVVLTLLGFLLWGAAVALVLGGAFVILTYRSYGVFFQNRFFLVPGWLAIMAALLLVPTGALAICAPVKNSRHHQGTLMYFLLVLLCLEASSTIMTHVYCVKAGHQLKNSMDHFFRQYNRTAPHYRSNRAVDVIHKQLKCCGINNYTDWMAALPTHLQAGHVFAPESCCKEAYLDCRGDVSQPEKLFKEGCLQKLEGRLHFVMGYMAWCCMVVVWLEMLAALSNGILMKEQPFQDFQILDSAAFS</sequence>